<dbReference type="EMBL" id="CM037014">
    <property type="protein sequence ID" value="KAH7686096.1"/>
    <property type="molecule type" value="Genomic_DNA"/>
</dbReference>
<accession>A0ACB7WDF7</accession>
<evidence type="ECO:0000313" key="1">
    <source>
        <dbReference type="EMBL" id="KAH7686096.1"/>
    </source>
</evidence>
<organism evidence="1 2">
    <name type="scientific">Dioscorea alata</name>
    <name type="common">Purple yam</name>
    <dbReference type="NCBI Taxonomy" id="55571"/>
    <lineage>
        <taxon>Eukaryota</taxon>
        <taxon>Viridiplantae</taxon>
        <taxon>Streptophyta</taxon>
        <taxon>Embryophyta</taxon>
        <taxon>Tracheophyta</taxon>
        <taxon>Spermatophyta</taxon>
        <taxon>Magnoliopsida</taxon>
        <taxon>Liliopsida</taxon>
        <taxon>Dioscoreales</taxon>
        <taxon>Dioscoreaceae</taxon>
        <taxon>Dioscorea</taxon>
    </lineage>
</organism>
<protein>
    <submittedName>
        <fullName evidence="1">Multi antimicrobial extrusion protein</fullName>
    </submittedName>
</protein>
<reference evidence="2" key="1">
    <citation type="journal article" date="2022" name="Nat. Commun.">
        <title>Chromosome evolution and the genetic basis of agronomically important traits in greater yam.</title>
        <authorList>
            <person name="Bredeson J.V."/>
            <person name="Lyons J.B."/>
            <person name="Oniyinde I.O."/>
            <person name="Okereke N.R."/>
            <person name="Kolade O."/>
            <person name="Nnabue I."/>
            <person name="Nwadili C.O."/>
            <person name="Hribova E."/>
            <person name="Parker M."/>
            <person name="Nwogha J."/>
            <person name="Shu S."/>
            <person name="Carlson J."/>
            <person name="Kariba R."/>
            <person name="Muthemba S."/>
            <person name="Knop K."/>
            <person name="Barton G.J."/>
            <person name="Sherwood A.V."/>
            <person name="Lopez-Montes A."/>
            <person name="Asiedu R."/>
            <person name="Jamnadass R."/>
            <person name="Muchugi A."/>
            <person name="Goodstein D."/>
            <person name="Egesi C.N."/>
            <person name="Featherston J."/>
            <person name="Asfaw A."/>
            <person name="Simpson G.G."/>
            <person name="Dolezel J."/>
            <person name="Hendre P.S."/>
            <person name="Van Deynze A."/>
            <person name="Kumar P.L."/>
            <person name="Obidiegwu J.E."/>
            <person name="Bhattacharjee R."/>
            <person name="Rokhsar D.S."/>
        </authorList>
    </citation>
    <scope>NUCLEOTIDE SEQUENCE [LARGE SCALE GENOMIC DNA]</scope>
    <source>
        <strain evidence="2">cv. TDa95/00328</strain>
    </source>
</reference>
<keyword evidence="2" id="KW-1185">Reference proteome</keyword>
<gene>
    <name evidence="1" type="ORF">IHE45_04G081800</name>
</gene>
<name>A0ACB7WDF7_DIOAL</name>
<comment type="caution">
    <text evidence="1">The sequence shown here is derived from an EMBL/GenBank/DDBJ whole genome shotgun (WGS) entry which is preliminary data.</text>
</comment>
<dbReference type="Proteomes" id="UP000827976">
    <property type="component" value="Chromosome 4"/>
</dbReference>
<evidence type="ECO:0000313" key="2">
    <source>
        <dbReference type="Proteomes" id="UP000827976"/>
    </source>
</evidence>
<proteinExistence type="predicted"/>
<sequence>MEDEVIVTKEGERTRWRSSEFMKESGRMAKVAGPMMLVSMSQILLQFISVVMVGHLGEIPLSATTIATSVAAVTGFSVLVGMASALDTLCGQAYGAQQYKKLATNTYSAMVSLTIVCIPLSFLWLFIDKILSVIGQDPLISHEAGKYVKLLIPSIFAYSISQPLMKFLQSQSLILPMLLSSVVTLCLHLPLCWLFVFKFGFGNAGAALSINISNWTNVLVLVLYVKLAKTCERTRAPISVEAIKGVNEFMKLALPSVAMLCLQWWSCELLILMSGFLPNAKLETSVLSICLTIVQVMFCFPYGFGAAASTRISNELGAGNPQKARFVAYIVLCLALVEVTIVSCILFAARHTWACVISNIKEVVDHVSRLAPLVCLAVIMDCLQGIISGIARGCGWQNIGAYANLVSLYLIGTPLAIVLGFIVHMRGKGIWIGIWSGATIQSISLLLITFFTNWEKQAKNAKKRIIDEKLPDINAME</sequence>